<protein>
    <submittedName>
        <fullName evidence="2">Uncharacterized protein</fullName>
    </submittedName>
</protein>
<feature type="compositionally biased region" description="Basic and acidic residues" evidence="1">
    <location>
        <begin position="288"/>
        <end position="308"/>
    </location>
</feature>
<feature type="compositionally biased region" description="Low complexity" evidence="1">
    <location>
        <begin position="541"/>
        <end position="553"/>
    </location>
</feature>
<gene>
    <name evidence="2" type="ORF">EX895_003394</name>
</gene>
<feature type="compositionally biased region" description="Low complexity" evidence="1">
    <location>
        <begin position="2041"/>
        <end position="2054"/>
    </location>
</feature>
<feature type="compositionally biased region" description="Polar residues" evidence="1">
    <location>
        <begin position="677"/>
        <end position="687"/>
    </location>
</feature>
<dbReference type="OrthoDB" id="3259825at2759"/>
<feature type="compositionally biased region" description="Basic residues" evidence="1">
    <location>
        <begin position="1318"/>
        <end position="1329"/>
    </location>
</feature>
<feature type="compositionally biased region" description="Polar residues" evidence="1">
    <location>
        <begin position="1214"/>
        <end position="1227"/>
    </location>
</feature>
<feature type="compositionally biased region" description="Polar residues" evidence="1">
    <location>
        <begin position="2070"/>
        <end position="2083"/>
    </location>
</feature>
<feature type="region of interest" description="Disordered" evidence="1">
    <location>
        <begin position="918"/>
        <end position="937"/>
    </location>
</feature>
<feature type="compositionally biased region" description="Low complexity" evidence="1">
    <location>
        <begin position="1628"/>
        <end position="1639"/>
    </location>
</feature>
<feature type="region of interest" description="Disordered" evidence="1">
    <location>
        <begin position="482"/>
        <end position="787"/>
    </location>
</feature>
<feature type="compositionally biased region" description="Polar residues" evidence="1">
    <location>
        <begin position="1860"/>
        <end position="1884"/>
    </location>
</feature>
<dbReference type="EMBL" id="SRRM01000012">
    <property type="protein sequence ID" value="TKY87813.1"/>
    <property type="molecule type" value="Genomic_DNA"/>
</dbReference>
<feature type="region of interest" description="Disordered" evidence="1">
    <location>
        <begin position="1591"/>
        <end position="1651"/>
    </location>
</feature>
<sequence>MINPFRKRKPKKGVDTTIPSSPPPTDYASFPYNSSLPPRPGIFIASTPASSRPSQSSQQQQQQATSSAAAGPSSPSASTAHQQSLDHVLPPTSDYRQSLIMPHLTRRFTLLRAPDGSLVSPDAMRAHLRAQRARARAANLAIGSSGPNKIHFLTEDEENEIIDQLKAQARAEGRDFDLERSSNVAAADSWRNGYAAGTDGFGSWGPISSNDPNKLSSLADTLADLSFSHDQMSPQSRKPGGSLFSGRSAERDQAAFRTIKRERNISKPDDPPPPSSSATISSQDTAPFDERQHSDDTARPTLHDDLHDSPMPGGFAARQLPSNTPQPDNASIASKSLLQIPGLGNASRSRTSQDPNLLTTLSPEAFKRVSTALDEVFGLIASERGPSPSVTATSTPEDNHRPPRSSFDSDTNSFTSAVSNVRALDAKLLDPGLAGQSTREQSNRDQDEDDESADRTITVAQPSLDASQIEYGRIAVASPLPGPVPGALPSPQHDSASDMPESHTLTGLPSLVTSDSTQTVRDTSHDAIVSPTGPASLTAPGSSLHLSVSGHSVADSTLSQPSERSSTATATDAQPQSTRVVSTASTIEAPVNRLNDPSARQDSIAAASSSARDPDAYQRSLGSPMQGPASASSSRAQPVHPFRTPEMDSNAFAASPAQSTLSRGDSIVSASSVKSSFTGPSATYQGSHSRKSSADKLALARSMAPHPHLREQPSLSSVRRNYRQHTRSTTGSSEGSLLGGHASRRSSGAMSPPPVLSRSARSPSYFPPPSSTASMHDYASGFKPPSAVSPAAAAALQSMASQANHATQPMQSNVMDASNALRSAQSLRNSASTDRSAAASPHVPSAAAFASGSDRAAATSSPETGGTSISVHKRSTSLTNATKPLALAPSTRISAVEDSLSPTLYAPRPAPAPSIAIQSTMNGHGLMPHPPSDPEQASRWRAVYGTKAADSVSLRASAEDVSTDPNEEEDDFWAKMGSTPGSNNAERPISNFPPSIAEERLAGTGITFDQIADFQDRLIKTANGGEAVPPLPRIQADTRHQNLHQQQKFAEAKSKGLASPNLVLGSDLWGSKPVEDVQATSPTSSAGPNIDTIDTSRDAPVRRSFASSLSREPPVSPRAVMYDVTTSHRPTSPPLHSRNGSLNGLPSLLELNGSLGDRNRDSFSLSQAVAKPSRLPRHPAFQTASIAEDPDSTHDSQYAAAPASQVQEHPYNAGYTSPSLRDNSFTFPRSPKAANVGDSPRHKVQPFPPEDVWDRYGPQQGGATPDLFDTSMSPDSSYLGSDPTRLLDDVAAQTSAATRALKGAHDGIAPTPPFRTKSISRKKSFKKVSKQISSPQLISTTQKLDHATQIPSVLDTPSVSSTTSKRSNRSPGWGSLGSVGFDGSRGHAKASPSGASPMGSFGKSSAYFHRRRSSSFGHDARPNVNLGTPNGNVDGTAASLEQSSSSSGDRATEVHPNHPYMNGGANGGSLSRLFSKIKNRKNDQAFGGATIEPFPPELSAAARASEIYAKQQQAPVTPEMPSLPPVERSTPWTLPRMPSSASSTDRGSSLRSPTSPIYTLPIDSTSMQRSKSKKKRTPIVLKRESEVILPGDEGYLPTAIIGRSPEQRAGEFQAQQAESQAPLDAAHDAGTTTAANAGGSEQQAQLERSTDTTLEADAERMDYCQSRNSGALAPPAAAAAVEEDDKSTTPRPTSPKSTAAAAAAVDEPPEDADKTIDEDADTTLLAVEQSLPKSDEESGAQAHLRERHAQEHARKIGARKSLRDTIVRRTIIIPAGIDFGDQRRSLFGSSRKSRRFAAAEDEPVPNSGDASRSFLADSPAVRNSAALPKLDGEGEQSLNDVEQQASQSLSQEVESGMPPSASQTLHPDSSAVDSTSRSNRASRVESSYAGSLYDMYIGGGGDNNVVEFGSPGSDVYDLPVSGAPRSGVPAASRASRMPETRRHIEVTERADGSVVWQVIAGLAADRGSVYSDFEPRHSRHLSDASAGAAGLLDGPPFRTPAGLTDDDSRSFFTRPNAGRAVGAVQHHPAFSLDTNEPLPTRQAGNGANGQRAGQDVFEIANPSPVDRNLFSPSTSAVESTSLDSTHDPTAPVATSAVATPAASATRIVYHNDAQLASLLDVLAKGKDSAKFEFHTGPRSAHLYRQSVMPNGEGGHTTQDTTMSREVWDSSGLLDANDIESHRSRVEAEIYTLLNRHAVVGGGE</sequence>
<feature type="compositionally biased region" description="Basic residues" evidence="1">
    <location>
        <begin position="1"/>
        <end position="11"/>
    </location>
</feature>
<feature type="region of interest" description="Disordered" evidence="1">
    <location>
        <begin position="1187"/>
        <end position="1282"/>
    </location>
</feature>
<feature type="region of interest" description="Disordered" evidence="1">
    <location>
        <begin position="1794"/>
        <end position="1814"/>
    </location>
</feature>
<feature type="compositionally biased region" description="Polar residues" evidence="1">
    <location>
        <begin position="320"/>
        <end position="330"/>
    </location>
</feature>
<feature type="compositionally biased region" description="Polar residues" evidence="1">
    <location>
        <begin position="554"/>
        <end position="586"/>
    </location>
</feature>
<proteinExistence type="predicted"/>
<dbReference type="RefSeq" id="XP_029739798.1">
    <property type="nucleotide sequence ID" value="XM_029883992.1"/>
</dbReference>
<feature type="compositionally biased region" description="Low complexity" evidence="1">
    <location>
        <begin position="836"/>
        <end position="858"/>
    </location>
</feature>
<feature type="compositionally biased region" description="Polar residues" evidence="1">
    <location>
        <begin position="1270"/>
        <end position="1279"/>
    </location>
</feature>
<feature type="compositionally biased region" description="Low complexity" evidence="1">
    <location>
        <begin position="728"/>
        <end position="740"/>
    </location>
</feature>
<feature type="compositionally biased region" description="Polar residues" evidence="1">
    <location>
        <begin position="859"/>
        <end position="875"/>
    </location>
</feature>
<keyword evidence="3" id="KW-1185">Reference proteome</keyword>
<feature type="compositionally biased region" description="Polar residues" evidence="1">
    <location>
        <begin position="1349"/>
        <end position="1365"/>
    </location>
</feature>
<name>A0A4U7KTL2_9BASI</name>
<feature type="compositionally biased region" description="Polar residues" evidence="1">
    <location>
        <begin position="1640"/>
        <end position="1651"/>
    </location>
</feature>
<dbReference type="Proteomes" id="UP000306050">
    <property type="component" value="Chromosome SGRAM_20"/>
</dbReference>
<feature type="region of interest" description="Disordered" evidence="1">
    <location>
        <begin position="1301"/>
        <end position="1465"/>
    </location>
</feature>
<feature type="region of interest" description="Disordered" evidence="1">
    <location>
        <begin position="1667"/>
        <end position="1716"/>
    </location>
</feature>
<feature type="region of interest" description="Disordered" evidence="1">
    <location>
        <begin position="1509"/>
        <end position="1578"/>
    </location>
</feature>
<feature type="region of interest" description="Disordered" evidence="1">
    <location>
        <begin position="2030"/>
        <end position="2091"/>
    </location>
</feature>
<organism evidence="2 3">
    <name type="scientific">Sporisorium graminicola</name>
    <dbReference type="NCBI Taxonomy" id="280036"/>
    <lineage>
        <taxon>Eukaryota</taxon>
        <taxon>Fungi</taxon>
        <taxon>Dikarya</taxon>
        <taxon>Basidiomycota</taxon>
        <taxon>Ustilaginomycotina</taxon>
        <taxon>Ustilaginomycetes</taxon>
        <taxon>Ustilaginales</taxon>
        <taxon>Ustilaginaceae</taxon>
        <taxon>Sporisorium</taxon>
    </lineage>
</organism>
<evidence type="ECO:0000256" key="1">
    <source>
        <dbReference type="SAM" id="MobiDB-lite"/>
    </source>
</evidence>
<feature type="compositionally biased region" description="Polar residues" evidence="1">
    <location>
        <begin position="1539"/>
        <end position="1569"/>
    </location>
</feature>
<dbReference type="GeneID" id="40726289"/>
<reference evidence="2 3" key="1">
    <citation type="submission" date="2019-05" db="EMBL/GenBank/DDBJ databases">
        <title>Sporisorium graminicola CBS 10092 draft sequencing and annotation.</title>
        <authorList>
            <person name="Solano-Gonzalez S."/>
            <person name="Caddick M.X."/>
            <person name="Darby A."/>
        </authorList>
    </citation>
    <scope>NUCLEOTIDE SEQUENCE [LARGE SCALE GENOMIC DNA]</scope>
    <source>
        <strain evidence="2 3">CBS 10092</strain>
    </source>
</reference>
<dbReference type="KEGG" id="sgra:EX895_003394"/>
<feature type="compositionally biased region" description="Polar residues" evidence="1">
    <location>
        <begin position="1330"/>
        <end position="1342"/>
    </location>
</feature>
<comment type="caution">
    <text evidence="2">The sequence shown here is derived from an EMBL/GenBank/DDBJ whole genome shotgun (WGS) entry which is preliminary data.</text>
</comment>
<feature type="region of interest" description="Disordered" evidence="1">
    <location>
        <begin position="823"/>
        <end position="875"/>
    </location>
</feature>
<feature type="compositionally biased region" description="Low complexity" evidence="1">
    <location>
        <begin position="1671"/>
        <end position="1680"/>
    </location>
</feature>
<feature type="compositionally biased region" description="Low complexity" evidence="1">
    <location>
        <begin position="666"/>
        <end position="676"/>
    </location>
</feature>
<feature type="compositionally biased region" description="Polar residues" evidence="1">
    <location>
        <begin position="823"/>
        <end position="835"/>
    </location>
</feature>
<feature type="region of interest" description="Disordered" evidence="1">
    <location>
        <begin position="1828"/>
        <end position="1884"/>
    </location>
</feature>
<feature type="compositionally biased region" description="Basic and acidic residues" evidence="1">
    <location>
        <begin position="1743"/>
        <end position="1754"/>
    </location>
</feature>
<feature type="region of interest" description="Disordered" evidence="1">
    <location>
        <begin position="383"/>
        <end position="413"/>
    </location>
</feature>
<feature type="region of interest" description="Disordered" evidence="1">
    <location>
        <begin position="430"/>
        <end position="464"/>
    </location>
</feature>
<evidence type="ECO:0000313" key="3">
    <source>
        <dbReference type="Proteomes" id="UP000306050"/>
    </source>
</evidence>
<feature type="region of interest" description="Disordered" evidence="1">
    <location>
        <begin position="1073"/>
        <end position="1118"/>
    </location>
</feature>
<feature type="region of interest" description="Disordered" evidence="1">
    <location>
        <begin position="229"/>
        <end position="330"/>
    </location>
</feature>
<feature type="compositionally biased region" description="Polar residues" evidence="1">
    <location>
        <begin position="1078"/>
        <end position="1087"/>
    </location>
</feature>
<feature type="compositionally biased region" description="Polar residues" evidence="1">
    <location>
        <begin position="503"/>
        <end position="521"/>
    </location>
</feature>
<feature type="compositionally biased region" description="Low complexity" evidence="1">
    <location>
        <begin position="1689"/>
        <end position="1706"/>
    </location>
</feature>
<feature type="compositionally biased region" description="Basic and acidic residues" evidence="1">
    <location>
        <begin position="248"/>
        <end position="270"/>
    </location>
</feature>
<evidence type="ECO:0000313" key="2">
    <source>
        <dbReference type="EMBL" id="TKY87813.1"/>
    </source>
</evidence>
<feature type="region of interest" description="Disordered" evidence="1">
    <location>
        <begin position="1730"/>
        <end position="1757"/>
    </location>
</feature>
<accession>A0A4U7KTL2</accession>
<feature type="region of interest" description="Disordered" evidence="1">
    <location>
        <begin position="1"/>
        <end position="90"/>
    </location>
</feature>
<feature type="compositionally biased region" description="Polar residues" evidence="1">
    <location>
        <begin position="1836"/>
        <end position="1853"/>
    </location>
</feature>
<feature type="compositionally biased region" description="Low complexity" evidence="1">
    <location>
        <begin position="45"/>
        <end position="80"/>
    </location>
</feature>
<feature type="compositionally biased region" description="Low complexity" evidence="1">
    <location>
        <begin position="598"/>
        <end position="611"/>
    </location>
</feature>